<evidence type="ECO:0000313" key="4">
    <source>
        <dbReference type="Proteomes" id="UP000711391"/>
    </source>
</evidence>
<gene>
    <name evidence="3" type="ORF">ISQ64_04110</name>
</gene>
<evidence type="ECO:0000313" key="3">
    <source>
        <dbReference type="EMBL" id="MBL6818570.1"/>
    </source>
</evidence>
<dbReference type="InterPro" id="IPR028098">
    <property type="entry name" value="Glyco_trans_4-like_N"/>
</dbReference>
<dbReference type="Proteomes" id="UP000711391">
    <property type="component" value="Unassembled WGS sequence"/>
</dbReference>
<dbReference type="PANTHER" id="PTHR45947">
    <property type="entry name" value="SULFOQUINOVOSYL TRANSFERASE SQD2"/>
    <property type="match status" value="1"/>
</dbReference>
<reference evidence="3" key="1">
    <citation type="submission" date="2020-10" db="EMBL/GenBank/DDBJ databases">
        <title>Microbiome of the Black Sea water column analyzed by genome centric metagenomics.</title>
        <authorList>
            <person name="Cabello-Yeves P.J."/>
            <person name="Callieri C."/>
            <person name="Picazo A."/>
            <person name="Mehrshad M."/>
            <person name="Haro-Moreno J.M."/>
            <person name="Roda-Garcia J."/>
            <person name="Dzembekova N."/>
            <person name="Slabakova V."/>
            <person name="Slabakova N."/>
            <person name="Moncheva S."/>
            <person name="Rodriguez-Valera F."/>
        </authorList>
    </citation>
    <scope>NUCLEOTIDE SEQUENCE</scope>
    <source>
        <strain evidence="3">BS307-5m-G50</strain>
    </source>
</reference>
<feature type="domain" description="Glycosyl transferase family 1" evidence="1">
    <location>
        <begin position="166"/>
        <end position="288"/>
    </location>
</feature>
<dbReference type="PANTHER" id="PTHR45947:SF3">
    <property type="entry name" value="SULFOQUINOVOSYL TRANSFERASE SQD2"/>
    <property type="match status" value="1"/>
</dbReference>
<dbReference type="AlphaFoldDB" id="A0A937I8N3"/>
<dbReference type="Pfam" id="PF13439">
    <property type="entry name" value="Glyco_transf_4"/>
    <property type="match status" value="1"/>
</dbReference>
<evidence type="ECO:0000259" key="1">
    <source>
        <dbReference type="Pfam" id="PF00534"/>
    </source>
</evidence>
<sequence>MKILIVTDAWHPQVNGVVTTLFNVIKELTKAGHQVDIVEPSLFKSIPLIGYSEIKIAIETNQLKKYILNETYDCIHIVTEGPLGLRARMLCRKHKKEFTTAMHTKFAEYLRARINFPIEITYSYLKWFHGGATCTLVNTSSQKDELIQRGFKNLKTWSRAIDLDIFKPRTPPVDYDYLLYVGRVSHEKSIEDFLKIKSHLKKVVIGKGPQLSQLKNKYPDALFLGYRFKEDLAQWYSGASCLVFPSKTDTYGIVMIESLACGTPIAAYPVTGPIDVIQNNLNGYLSDDLEYAIQKAIKVNSNSCVSFAKKHSWKKVSNQFLEALATQRNKKDIAA</sequence>
<dbReference type="Gene3D" id="3.40.50.2000">
    <property type="entry name" value="Glycogen Phosphorylase B"/>
    <property type="match status" value="2"/>
</dbReference>
<dbReference type="Pfam" id="PF00534">
    <property type="entry name" value="Glycos_transf_1"/>
    <property type="match status" value="1"/>
</dbReference>
<feature type="domain" description="Glycosyltransferase subfamily 4-like N-terminal" evidence="2">
    <location>
        <begin position="14"/>
        <end position="164"/>
    </location>
</feature>
<dbReference type="InterPro" id="IPR001296">
    <property type="entry name" value="Glyco_trans_1"/>
</dbReference>
<dbReference type="GO" id="GO:0016757">
    <property type="term" value="F:glycosyltransferase activity"/>
    <property type="evidence" value="ECO:0007669"/>
    <property type="project" value="InterPro"/>
</dbReference>
<dbReference type="CDD" id="cd03814">
    <property type="entry name" value="GT4-like"/>
    <property type="match status" value="1"/>
</dbReference>
<dbReference type="InterPro" id="IPR050194">
    <property type="entry name" value="Glycosyltransferase_grp1"/>
</dbReference>
<protein>
    <submittedName>
        <fullName evidence="3">Glycosyltransferase family 1 protein</fullName>
    </submittedName>
</protein>
<accession>A0A937I8N3</accession>
<dbReference type="EMBL" id="JADHQD010000026">
    <property type="protein sequence ID" value="MBL6818570.1"/>
    <property type="molecule type" value="Genomic_DNA"/>
</dbReference>
<comment type="caution">
    <text evidence="3">The sequence shown here is derived from an EMBL/GenBank/DDBJ whole genome shotgun (WGS) entry which is preliminary data.</text>
</comment>
<proteinExistence type="predicted"/>
<dbReference type="SUPFAM" id="SSF53756">
    <property type="entry name" value="UDP-Glycosyltransferase/glycogen phosphorylase"/>
    <property type="match status" value="1"/>
</dbReference>
<organism evidence="3 4">
    <name type="scientific">SAR86 cluster bacterium</name>
    <dbReference type="NCBI Taxonomy" id="2030880"/>
    <lineage>
        <taxon>Bacteria</taxon>
        <taxon>Pseudomonadati</taxon>
        <taxon>Pseudomonadota</taxon>
        <taxon>Gammaproteobacteria</taxon>
        <taxon>SAR86 cluster</taxon>
    </lineage>
</organism>
<evidence type="ECO:0000259" key="2">
    <source>
        <dbReference type="Pfam" id="PF13439"/>
    </source>
</evidence>
<name>A0A937I8N3_9GAMM</name>